<proteinExistence type="predicted"/>
<reference evidence="2 3" key="3">
    <citation type="journal article" date="2013" name="Rice">
        <title>Improvement of the Oryza sativa Nipponbare reference genome using next generation sequence and optical map data.</title>
        <authorList>
            <person name="Kawahara Y."/>
            <person name="de la Bastide M."/>
            <person name="Hamilton J.P."/>
            <person name="Kanamori H."/>
            <person name="McCombie W.R."/>
            <person name="Ouyang S."/>
            <person name="Schwartz D.C."/>
            <person name="Tanaka T."/>
            <person name="Wu J."/>
            <person name="Zhou S."/>
            <person name="Childs K.L."/>
            <person name="Davidson R.M."/>
            <person name="Lin H."/>
            <person name="Quesada-Ocampo L."/>
            <person name="Vaillancourt B."/>
            <person name="Sakai H."/>
            <person name="Lee S.S."/>
            <person name="Kim J."/>
            <person name="Numa H."/>
            <person name="Itoh T."/>
            <person name="Buell C.R."/>
            <person name="Matsumoto T."/>
        </authorList>
    </citation>
    <scope>NUCLEOTIDE SEQUENCE [LARGE SCALE GENOMIC DNA]</scope>
    <source>
        <strain evidence="3">cv. Nipponbare</strain>
    </source>
</reference>
<keyword evidence="3" id="KW-1185">Reference proteome</keyword>
<reference evidence="3" key="1">
    <citation type="journal article" date="2005" name="Nature">
        <title>The map-based sequence of the rice genome.</title>
        <authorList>
            <consortium name="International rice genome sequencing project (IRGSP)"/>
            <person name="Matsumoto T."/>
            <person name="Wu J."/>
            <person name="Kanamori H."/>
            <person name="Katayose Y."/>
            <person name="Fujisawa M."/>
            <person name="Namiki N."/>
            <person name="Mizuno H."/>
            <person name="Yamamoto K."/>
            <person name="Antonio B.A."/>
            <person name="Baba T."/>
            <person name="Sakata K."/>
            <person name="Nagamura Y."/>
            <person name="Aoki H."/>
            <person name="Arikawa K."/>
            <person name="Arita K."/>
            <person name="Bito T."/>
            <person name="Chiden Y."/>
            <person name="Fujitsuka N."/>
            <person name="Fukunaka R."/>
            <person name="Hamada M."/>
            <person name="Harada C."/>
            <person name="Hayashi A."/>
            <person name="Hijishita S."/>
            <person name="Honda M."/>
            <person name="Hosokawa S."/>
            <person name="Ichikawa Y."/>
            <person name="Idonuma A."/>
            <person name="Iijima M."/>
            <person name="Ikeda M."/>
            <person name="Ikeno M."/>
            <person name="Ito K."/>
            <person name="Ito S."/>
            <person name="Ito T."/>
            <person name="Ito Y."/>
            <person name="Ito Y."/>
            <person name="Iwabuchi A."/>
            <person name="Kamiya K."/>
            <person name="Karasawa W."/>
            <person name="Kurita K."/>
            <person name="Katagiri S."/>
            <person name="Kikuta A."/>
            <person name="Kobayashi H."/>
            <person name="Kobayashi N."/>
            <person name="Machita K."/>
            <person name="Maehara T."/>
            <person name="Masukawa M."/>
            <person name="Mizubayashi T."/>
            <person name="Mukai Y."/>
            <person name="Nagasaki H."/>
            <person name="Nagata Y."/>
            <person name="Naito S."/>
            <person name="Nakashima M."/>
            <person name="Nakama Y."/>
            <person name="Nakamichi Y."/>
            <person name="Nakamura M."/>
            <person name="Meguro A."/>
            <person name="Negishi M."/>
            <person name="Ohta I."/>
            <person name="Ohta T."/>
            <person name="Okamoto M."/>
            <person name="Ono N."/>
            <person name="Saji S."/>
            <person name="Sakaguchi M."/>
            <person name="Sakai K."/>
            <person name="Shibata M."/>
            <person name="Shimokawa T."/>
            <person name="Song J."/>
            <person name="Takazaki Y."/>
            <person name="Terasawa K."/>
            <person name="Tsugane M."/>
            <person name="Tsuji K."/>
            <person name="Ueda S."/>
            <person name="Waki K."/>
            <person name="Yamagata H."/>
            <person name="Yamamoto M."/>
            <person name="Yamamoto S."/>
            <person name="Yamane H."/>
            <person name="Yoshiki S."/>
            <person name="Yoshihara R."/>
            <person name="Yukawa K."/>
            <person name="Zhong H."/>
            <person name="Yano M."/>
            <person name="Yuan Q."/>
            <person name="Ouyang S."/>
            <person name="Liu J."/>
            <person name="Jones K.M."/>
            <person name="Gansberger K."/>
            <person name="Moffat K."/>
            <person name="Hill J."/>
            <person name="Bera J."/>
            <person name="Fadrosh D."/>
            <person name="Jin S."/>
            <person name="Johri S."/>
            <person name="Kim M."/>
            <person name="Overton L."/>
            <person name="Reardon M."/>
            <person name="Tsitrin T."/>
            <person name="Vuong H."/>
            <person name="Weaver B."/>
            <person name="Ciecko A."/>
            <person name="Tallon L."/>
            <person name="Jackson J."/>
            <person name="Pai G."/>
            <person name="Aken S.V."/>
            <person name="Utterback T."/>
            <person name="Reidmuller S."/>
            <person name="Feldblyum T."/>
            <person name="Hsiao J."/>
            <person name="Zismann V."/>
            <person name="Iobst S."/>
            <person name="de Vazeille A.R."/>
            <person name="Buell C.R."/>
            <person name="Ying K."/>
            <person name="Li Y."/>
            <person name="Lu T."/>
            <person name="Huang Y."/>
            <person name="Zhao Q."/>
            <person name="Feng Q."/>
            <person name="Zhang L."/>
            <person name="Zhu J."/>
            <person name="Weng Q."/>
            <person name="Mu J."/>
            <person name="Lu Y."/>
            <person name="Fan D."/>
            <person name="Liu Y."/>
            <person name="Guan J."/>
            <person name="Zhang Y."/>
            <person name="Yu S."/>
            <person name="Liu X."/>
            <person name="Zhang Y."/>
            <person name="Hong G."/>
            <person name="Han B."/>
            <person name="Choisne N."/>
            <person name="Demange N."/>
            <person name="Orjeda G."/>
            <person name="Samain S."/>
            <person name="Cattolico L."/>
            <person name="Pelletier E."/>
            <person name="Couloux A."/>
            <person name="Segurens B."/>
            <person name="Wincker P."/>
            <person name="D'Hont A."/>
            <person name="Scarpelli C."/>
            <person name="Weissenbach J."/>
            <person name="Salanoubat M."/>
            <person name="Quetier F."/>
            <person name="Yu Y."/>
            <person name="Kim H.R."/>
            <person name="Rambo T."/>
            <person name="Currie J."/>
            <person name="Collura K."/>
            <person name="Luo M."/>
            <person name="Yang T."/>
            <person name="Ammiraju J.S.S."/>
            <person name="Engler F."/>
            <person name="Soderlund C."/>
            <person name="Wing R.A."/>
            <person name="Palmer L.E."/>
            <person name="de la Bastide M."/>
            <person name="Spiegel L."/>
            <person name="Nascimento L."/>
            <person name="Zutavern T."/>
            <person name="O'Shaughnessy A."/>
            <person name="Dike S."/>
            <person name="Dedhia N."/>
            <person name="Preston R."/>
            <person name="Balija V."/>
            <person name="McCombie W.R."/>
            <person name="Chow T."/>
            <person name="Chen H."/>
            <person name="Chung M."/>
            <person name="Chen C."/>
            <person name="Shaw J."/>
            <person name="Wu H."/>
            <person name="Hsiao K."/>
            <person name="Chao Y."/>
            <person name="Chu M."/>
            <person name="Cheng C."/>
            <person name="Hour A."/>
            <person name="Lee P."/>
            <person name="Lin S."/>
            <person name="Lin Y."/>
            <person name="Liou J."/>
            <person name="Liu S."/>
            <person name="Hsing Y."/>
            <person name="Raghuvanshi S."/>
            <person name="Mohanty A."/>
            <person name="Bharti A.K."/>
            <person name="Gaur A."/>
            <person name="Gupta V."/>
            <person name="Kumar D."/>
            <person name="Ravi V."/>
            <person name="Vij S."/>
            <person name="Kapur A."/>
            <person name="Khurana P."/>
            <person name="Khurana P."/>
            <person name="Khurana J.P."/>
            <person name="Tyagi A.K."/>
            <person name="Gaikwad K."/>
            <person name="Singh A."/>
            <person name="Dalal V."/>
            <person name="Srivastava S."/>
            <person name="Dixit A."/>
            <person name="Pal A.K."/>
            <person name="Ghazi I.A."/>
            <person name="Yadav M."/>
            <person name="Pandit A."/>
            <person name="Bhargava A."/>
            <person name="Sureshbabu K."/>
            <person name="Batra K."/>
            <person name="Sharma T.R."/>
            <person name="Mohapatra T."/>
            <person name="Singh N.K."/>
            <person name="Messing J."/>
            <person name="Nelson A.B."/>
            <person name="Fuks G."/>
            <person name="Kavchok S."/>
            <person name="Keizer G."/>
            <person name="Linton E."/>
            <person name="Llaca V."/>
            <person name="Song R."/>
            <person name="Tanyolac B."/>
            <person name="Young S."/>
            <person name="Ho-Il K."/>
            <person name="Hahn J.H."/>
            <person name="Sangsakoo G."/>
            <person name="Vanavichit A."/>
            <person name="de Mattos Luiz.A.T."/>
            <person name="Zimmer P.D."/>
            <person name="Malone G."/>
            <person name="Dellagostin O."/>
            <person name="de Oliveira A.C."/>
            <person name="Bevan M."/>
            <person name="Bancroft I."/>
            <person name="Minx P."/>
            <person name="Cordum H."/>
            <person name="Wilson R."/>
            <person name="Cheng Z."/>
            <person name="Jin W."/>
            <person name="Jiang J."/>
            <person name="Leong S.A."/>
            <person name="Iwama H."/>
            <person name="Gojobori T."/>
            <person name="Itoh T."/>
            <person name="Niimura Y."/>
            <person name="Fujii Y."/>
            <person name="Habara T."/>
            <person name="Sakai H."/>
            <person name="Sato Y."/>
            <person name="Wilson G."/>
            <person name="Kumar K."/>
            <person name="McCouch S."/>
            <person name="Juretic N."/>
            <person name="Hoen D."/>
            <person name="Wright S."/>
            <person name="Bruskiewich R."/>
            <person name="Bureau T."/>
            <person name="Miyao A."/>
            <person name="Hirochika H."/>
            <person name="Nishikawa T."/>
            <person name="Kadowaki K."/>
            <person name="Sugiura M."/>
            <person name="Burr B."/>
            <person name="Sasaki T."/>
        </authorList>
    </citation>
    <scope>NUCLEOTIDE SEQUENCE [LARGE SCALE GENOMIC DNA]</scope>
    <source>
        <strain evidence="3">cv. Nipponbare</strain>
    </source>
</reference>
<dbReference type="EMBL" id="AP014967">
    <property type="protein sequence ID" value="BAT13849.1"/>
    <property type="molecule type" value="Genomic_DNA"/>
</dbReference>
<name>A0A0P0Y1T2_ORYSJ</name>
<evidence type="ECO:0000256" key="1">
    <source>
        <dbReference type="SAM" id="MobiDB-lite"/>
    </source>
</evidence>
<dbReference type="Proteomes" id="UP000059680">
    <property type="component" value="Chromosome 11"/>
</dbReference>
<feature type="region of interest" description="Disordered" evidence="1">
    <location>
        <begin position="108"/>
        <end position="133"/>
    </location>
</feature>
<protein>
    <submittedName>
        <fullName evidence="2">Os11g0436350 protein</fullName>
    </submittedName>
</protein>
<sequence length="165" mass="17291">MPHRLPIVVVAAPSPLLARIHRAASLPGGPSPFFLPPPHPRASLPAASPYPPPPRCAPGSAHIHVWECIFSAVRGGQAVFSHGWCHPLTAVRLLGKNPATKAAIGGCRMSNSRSPRRRRTFAKTAGGEASRSSITSGSAGTQCCTFFTSPAKAASSIAFGFLFFI</sequence>
<dbReference type="PaxDb" id="39947-A0A0P0Y1T2"/>
<dbReference type="InParanoid" id="A0A0P0Y1T2"/>
<evidence type="ECO:0000313" key="3">
    <source>
        <dbReference type="Proteomes" id="UP000059680"/>
    </source>
</evidence>
<dbReference type="AlphaFoldDB" id="A0A0P0Y1T2"/>
<reference evidence="2 3" key="2">
    <citation type="journal article" date="2013" name="Plant Cell Physiol.">
        <title>Rice Annotation Project Database (RAP-DB): an integrative and interactive database for rice genomics.</title>
        <authorList>
            <person name="Sakai H."/>
            <person name="Lee S.S."/>
            <person name="Tanaka T."/>
            <person name="Numa H."/>
            <person name="Kim J."/>
            <person name="Kawahara Y."/>
            <person name="Wakimoto H."/>
            <person name="Yang C.C."/>
            <person name="Iwamoto M."/>
            <person name="Abe T."/>
            <person name="Yamada Y."/>
            <person name="Muto A."/>
            <person name="Inokuchi H."/>
            <person name="Ikemura T."/>
            <person name="Matsumoto T."/>
            <person name="Sasaki T."/>
            <person name="Itoh T."/>
        </authorList>
    </citation>
    <scope>NUCLEOTIDE SEQUENCE [LARGE SCALE GENOMIC DNA]</scope>
    <source>
        <strain evidence="3">cv. Nipponbare</strain>
    </source>
</reference>
<evidence type="ECO:0000313" key="2">
    <source>
        <dbReference type="EMBL" id="BAT13849.1"/>
    </source>
</evidence>
<accession>A0A0P0Y1T2</accession>
<gene>
    <name evidence="2" type="ordered locus">Os11g0436350</name>
    <name evidence="2" type="ORF">OSNPB_110436350</name>
</gene>
<organism evidence="2 3">
    <name type="scientific">Oryza sativa subsp. japonica</name>
    <name type="common">Rice</name>
    <dbReference type="NCBI Taxonomy" id="39947"/>
    <lineage>
        <taxon>Eukaryota</taxon>
        <taxon>Viridiplantae</taxon>
        <taxon>Streptophyta</taxon>
        <taxon>Embryophyta</taxon>
        <taxon>Tracheophyta</taxon>
        <taxon>Spermatophyta</taxon>
        <taxon>Magnoliopsida</taxon>
        <taxon>Liliopsida</taxon>
        <taxon>Poales</taxon>
        <taxon>Poaceae</taxon>
        <taxon>BOP clade</taxon>
        <taxon>Oryzoideae</taxon>
        <taxon>Oryzeae</taxon>
        <taxon>Oryzinae</taxon>
        <taxon>Oryza</taxon>
        <taxon>Oryza sativa</taxon>
    </lineage>
</organism>